<dbReference type="SUPFAM" id="SSF110296">
    <property type="entry name" value="Oligoxyloglucan reducing end-specific cellobiohydrolase"/>
    <property type="match status" value="1"/>
</dbReference>
<keyword evidence="1" id="KW-0602">Photosynthesis</keyword>
<keyword evidence="3" id="KW-0732">Signal</keyword>
<keyword evidence="2" id="KW-0604">Photosystem II</keyword>
<reference evidence="5 6" key="1">
    <citation type="submission" date="2018-06" db="EMBL/GenBank/DDBJ databases">
        <title>Azoarcus communis strain SWub3 genome.</title>
        <authorList>
            <person name="Zorraquino Salvo V."/>
            <person name="Toubiana D."/>
            <person name="Blumwald E."/>
        </authorList>
    </citation>
    <scope>NUCLEOTIDE SEQUENCE [LARGE SCALE GENOMIC DNA]</scope>
    <source>
        <strain evidence="5 6">SWub3</strain>
    </source>
</reference>
<dbReference type="PANTHER" id="PTHR47199">
    <property type="entry name" value="PHOTOSYSTEM II STABILITY/ASSEMBLY FACTOR HCF136, CHLOROPLASTIC"/>
    <property type="match status" value="1"/>
</dbReference>
<feature type="domain" description="Photosynthesis system II assembly factor Ycf48/Hcf136-like" evidence="4">
    <location>
        <begin position="169"/>
        <end position="290"/>
    </location>
</feature>
<dbReference type="OrthoDB" id="9767885at2"/>
<dbReference type="Proteomes" id="UP000248259">
    <property type="component" value="Unassembled WGS sequence"/>
</dbReference>
<dbReference type="EMBL" id="QKOE01000005">
    <property type="protein sequence ID" value="PZA16964.1"/>
    <property type="molecule type" value="Genomic_DNA"/>
</dbReference>
<dbReference type="PANTHER" id="PTHR47199:SF2">
    <property type="entry name" value="PHOTOSYSTEM II STABILITY_ASSEMBLY FACTOR HCF136, CHLOROPLASTIC"/>
    <property type="match status" value="1"/>
</dbReference>
<evidence type="ECO:0000313" key="5">
    <source>
        <dbReference type="EMBL" id="PZA16964.1"/>
    </source>
</evidence>
<evidence type="ECO:0000259" key="4">
    <source>
        <dbReference type="Pfam" id="PF14870"/>
    </source>
</evidence>
<dbReference type="InterPro" id="IPR015943">
    <property type="entry name" value="WD40/YVTN_repeat-like_dom_sf"/>
</dbReference>
<evidence type="ECO:0000256" key="1">
    <source>
        <dbReference type="ARBA" id="ARBA00022531"/>
    </source>
</evidence>
<comment type="caution">
    <text evidence="5">The sequence shown here is derived from an EMBL/GenBank/DDBJ whole genome shotgun (WGS) entry which is preliminary data.</text>
</comment>
<organism evidence="5 6">
    <name type="scientific">Parazoarcus communis SWub3 = DSM 12120</name>
    <dbReference type="NCBI Taxonomy" id="1121029"/>
    <lineage>
        <taxon>Bacteria</taxon>
        <taxon>Pseudomonadati</taxon>
        <taxon>Pseudomonadota</taxon>
        <taxon>Betaproteobacteria</taxon>
        <taxon>Rhodocyclales</taxon>
        <taxon>Zoogloeaceae</taxon>
        <taxon>Parazoarcus</taxon>
    </lineage>
</organism>
<dbReference type="AlphaFoldDB" id="A0A323UWV1"/>
<sequence>MVFKTPFGRRVPCVAILFSFCCLLCGSPVAAEPHKVPDLLELSARTDVRAQASTQLALARAAERVVAVGVRGNVLLSDDHGRSWRQARTVPVSVALTDVHFASPDRGWAVGHSGVILHSADGGDSWRRQLDGRQAAAIVLDEANARLAAGDPGAARAVRDAQRMVEEGPDKPLLGVYFADDQRGYAVGAYGLALVTEDGGATWHSLAGRIPNARGNHLYQVRVRGRDILIAGEQGVLFRSQDGGDTFAAIPTPYAGTYFGVVVIDTDTMLAYGLRGNAWRTHDGGQSWVQVPIDQEITIAAGRLLSDGSVVLADESGRVLRSTDGARSFVALPEHTGSGLTGMVETSAGDLVLSGARGLARVEHRKLVAEAK</sequence>
<proteinExistence type="predicted"/>
<evidence type="ECO:0000256" key="3">
    <source>
        <dbReference type="SAM" id="SignalP"/>
    </source>
</evidence>
<dbReference type="Pfam" id="PF14870">
    <property type="entry name" value="PSII_BNR"/>
    <property type="match status" value="2"/>
</dbReference>
<dbReference type="GO" id="GO:0015979">
    <property type="term" value="P:photosynthesis"/>
    <property type="evidence" value="ECO:0007669"/>
    <property type="project" value="UniProtKB-KW"/>
</dbReference>
<feature type="chain" id="PRO_5016311500" description="Photosynthesis system II assembly factor Ycf48/Hcf136-like domain-containing protein" evidence="3">
    <location>
        <begin position="31"/>
        <end position="372"/>
    </location>
</feature>
<accession>A0A323UWV1</accession>
<feature type="domain" description="Photosynthesis system II assembly factor Ycf48/Hcf136-like" evidence="4">
    <location>
        <begin position="89"/>
        <end position="133"/>
    </location>
</feature>
<dbReference type="InterPro" id="IPR028203">
    <property type="entry name" value="PSII_CF48-like_dom"/>
</dbReference>
<dbReference type="Gene3D" id="2.130.10.10">
    <property type="entry name" value="YVTN repeat-like/Quinoprotein amine dehydrogenase"/>
    <property type="match status" value="2"/>
</dbReference>
<evidence type="ECO:0000256" key="2">
    <source>
        <dbReference type="ARBA" id="ARBA00023276"/>
    </source>
</evidence>
<feature type="signal peptide" evidence="3">
    <location>
        <begin position="1"/>
        <end position="30"/>
    </location>
</feature>
<name>A0A323UWV1_9RHOO</name>
<keyword evidence="6" id="KW-1185">Reference proteome</keyword>
<evidence type="ECO:0000313" key="6">
    <source>
        <dbReference type="Proteomes" id="UP000248259"/>
    </source>
</evidence>
<gene>
    <name evidence="5" type="ORF">DNK49_10010</name>
</gene>
<dbReference type="GO" id="GO:0009523">
    <property type="term" value="C:photosystem II"/>
    <property type="evidence" value="ECO:0007669"/>
    <property type="project" value="UniProtKB-KW"/>
</dbReference>
<protein>
    <recommendedName>
        <fullName evidence="4">Photosynthesis system II assembly factor Ycf48/Hcf136-like domain-containing protein</fullName>
    </recommendedName>
</protein>